<sequence>MNLTSFRKHFELLDDQRQSAKVTYPMFDIFFITLCAVIAGAEGWKEIKEYAEGHLDWFQKHGFLKSGVPVDDTIARVISRIKPEQFNQCFVKWMQSVNRLSKGEIIAIDGKTLRGSYDREDRLSTIHMINAFASKNKMVLGQLSTDVKSNEITAIPELLKLLEIKGAIVSIDAMGCQKEIAKTIIKQGADYLLAVKGNQPSLHEAVQSMFDDFRNAKADNLKIEKNRSRLEARACQILSAKRLAKEFPEWPSLKTVGVTMSYRQEKGKEPSLEYRYYICSTELTEDKFAEAVREHWAVENSLHWVLDLTMREDACQIYKDNGAENWGILRQTALNMLRKEKTKVSMPTKRRRAWMNTSFLEKVLTAGFSDAVKI</sequence>
<dbReference type="Proteomes" id="UP000273022">
    <property type="component" value="Unassembled WGS sequence"/>
</dbReference>
<keyword evidence="4" id="KW-1185">Reference proteome</keyword>
<protein>
    <submittedName>
        <fullName evidence="3">ISAs1 family transposase</fullName>
    </submittedName>
</protein>
<dbReference type="GO" id="GO:0003677">
    <property type="term" value="F:DNA binding"/>
    <property type="evidence" value="ECO:0007669"/>
    <property type="project" value="InterPro"/>
</dbReference>
<dbReference type="PANTHER" id="PTHR30298">
    <property type="entry name" value="H REPEAT-ASSOCIATED PREDICTED TRANSPOSASE"/>
    <property type="match status" value="1"/>
</dbReference>
<dbReference type="InterPro" id="IPR047647">
    <property type="entry name" value="ISAs1_transpos"/>
</dbReference>
<dbReference type="Pfam" id="PF01609">
    <property type="entry name" value="DDE_Tnp_1"/>
    <property type="match status" value="1"/>
</dbReference>
<evidence type="ECO:0000259" key="1">
    <source>
        <dbReference type="Pfam" id="PF01609"/>
    </source>
</evidence>
<dbReference type="InterPro" id="IPR002559">
    <property type="entry name" value="Transposase_11"/>
</dbReference>
<dbReference type="GO" id="GO:0006313">
    <property type="term" value="P:DNA transposition"/>
    <property type="evidence" value="ECO:0007669"/>
    <property type="project" value="InterPro"/>
</dbReference>
<feature type="domain" description="H repeat-associated protein N-terminal" evidence="2">
    <location>
        <begin position="8"/>
        <end position="94"/>
    </location>
</feature>
<dbReference type="GO" id="GO:0004803">
    <property type="term" value="F:transposase activity"/>
    <property type="evidence" value="ECO:0007669"/>
    <property type="project" value="InterPro"/>
</dbReference>
<evidence type="ECO:0000313" key="3">
    <source>
        <dbReference type="EMBL" id="RJY00351.1"/>
    </source>
</evidence>
<dbReference type="AlphaFoldDB" id="A0A3A6ST80"/>
<evidence type="ECO:0000259" key="2">
    <source>
        <dbReference type="Pfam" id="PF13808"/>
    </source>
</evidence>
<proteinExistence type="predicted"/>
<feature type="domain" description="Transposase IS4-like" evidence="1">
    <location>
        <begin position="102"/>
        <end position="336"/>
    </location>
</feature>
<dbReference type="NCBIfam" id="NF033564">
    <property type="entry name" value="transpos_ISAs1"/>
    <property type="match status" value="1"/>
</dbReference>
<dbReference type="EMBL" id="QYYH01000289">
    <property type="protein sequence ID" value="RJY00351.1"/>
    <property type="molecule type" value="Genomic_DNA"/>
</dbReference>
<organism evidence="3 4">
    <name type="scientific">Parashewanella spongiae</name>
    <dbReference type="NCBI Taxonomy" id="342950"/>
    <lineage>
        <taxon>Bacteria</taxon>
        <taxon>Pseudomonadati</taxon>
        <taxon>Pseudomonadota</taxon>
        <taxon>Gammaproteobacteria</taxon>
        <taxon>Alteromonadales</taxon>
        <taxon>Shewanellaceae</taxon>
        <taxon>Parashewanella</taxon>
    </lineage>
</organism>
<gene>
    <name evidence="3" type="ORF">D5R81_20125</name>
</gene>
<accession>A0A3A6ST80</accession>
<dbReference type="InterPro" id="IPR051698">
    <property type="entry name" value="Transposase_11-like"/>
</dbReference>
<dbReference type="PANTHER" id="PTHR30298:SF0">
    <property type="entry name" value="PROTEIN YBFL-RELATED"/>
    <property type="match status" value="1"/>
</dbReference>
<dbReference type="RefSeq" id="WP_121855319.1">
    <property type="nucleotide sequence ID" value="NZ_CP037952.1"/>
</dbReference>
<dbReference type="OrthoDB" id="6648013at2"/>
<dbReference type="Pfam" id="PF13808">
    <property type="entry name" value="DDE_Tnp_1_assoc"/>
    <property type="match status" value="1"/>
</dbReference>
<reference evidence="3 4" key="1">
    <citation type="submission" date="2018-09" db="EMBL/GenBank/DDBJ databases">
        <title>Phylogeny of the Shewanellaceae, and recommendation for two new genera, Pseudoshewanella and Parashewanella.</title>
        <authorList>
            <person name="Wang G."/>
        </authorList>
    </citation>
    <scope>NUCLEOTIDE SEQUENCE [LARGE SCALE GENOMIC DNA]</scope>
    <source>
        <strain evidence="3 4">KCTC 22492</strain>
    </source>
</reference>
<comment type="caution">
    <text evidence="3">The sequence shown here is derived from an EMBL/GenBank/DDBJ whole genome shotgun (WGS) entry which is preliminary data.</text>
</comment>
<name>A0A3A6ST80_9GAMM</name>
<dbReference type="InterPro" id="IPR032806">
    <property type="entry name" value="YbfD_N"/>
</dbReference>
<evidence type="ECO:0000313" key="4">
    <source>
        <dbReference type="Proteomes" id="UP000273022"/>
    </source>
</evidence>